<dbReference type="InterPro" id="IPR011707">
    <property type="entry name" value="Cu-oxidase-like_N"/>
</dbReference>
<comment type="similarity">
    <text evidence="3 13">Belongs to the multicopper oxidase family.</text>
</comment>
<keyword evidence="10 13" id="KW-0186">Copper</keyword>
<dbReference type="Proteomes" id="UP000325577">
    <property type="component" value="Linkage Group LG0"/>
</dbReference>
<keyword evidence="11" id="KW-0325">Glycoprotein</keyword>
<feature type="domain" description="Plastocyanin-like" evidence="16">
    <location>
        <begin position="33"/>
        <end position="146"/>
    </location>
</feature>
<evidence type="ECO:0000259" key="16">
    <source>
        <dbReference type="Pfam" id="PF07732"/>
    </source>
</evidence>
<keyword evidence="13" id="KW-0732">Signal</keyword>
<dbReference type="Pfam" id="PF07731">
    <property type="entry name" value="Cu-oxidase_2"/>
    <property type="match status" value="1"/>
</dbReference>
<accession>A0A5J5C3T4</accession>
<evidence type="ECO:0000256" key="11">
    <source>
        <dbReference type="ARBA" id="ARBA00023180"/>
    </source>
</evidence>
<dbReference type="InterPro" id="IPR034285">
    <property type="entry name" value="CuRO_2_LCC"/>
</dbReference>
<protein>
    <recommendedName>
        <fullName evidence="4 13">Laccase</fullName>
        <ecNumber evidence="4 13">1.10.3.2</ecNumber>
    </recommendedName>
    <alternativeName>
        <fullName evidence="13">Benzenediol:oxygen oxidoreductase</fullName>
    </alternativeName>
    <alternativeName>
        <fullName evidence="13">Diphenol oxidase</fullName>
    </alternativeName>
    <alternativeName>
        <fullName evidence="13">Urishiol oxidase</fullName>
    </alternativeName>
</protein>
<dbReference type="InterPro" id="IPR011706">
    <property type="entry name" value="Cu-oxidase_C"/>
</dbReference>
<evidence type="ECO:0000256" key="6">
    <source>
        <dbReference type="ARBA" id="ARBA00022525"/>
    </source>
</evidence>
<evidence type="ECO:0000256" key="8">
    <source>
        <dbReference type="ARBA" id="ARBA00022737"/>
    </source>
</evidence>
<dbReference type="InterPro" id="IPR045087">
    <property type="entry name" value="Cu-oxidase_fam"/>
</dbReference>
<dbReference type="GO" id="GO:0046274">
    <property type="term" value="P:lignin catabolic process"/>
    <property type="evidence" value="ECO:0007669"/>
    <property type="project" value="UniProtKB-KW"/>
</dbReference>
<evidence type="ECO:0000313" key="18">
    <source>
        <dbReference type="Proteomes" id="UP000325577"/>
    </source>
</evidence>
<dbReference type="CDD" id="cd13849">
    <property type="entry name" value="CuRO_1_LCC_plant"/>
    <property type="match status" value="1"/>
</dbReference>
<dbReference type="Pfam" id="PF07732">
    <property type="entry name" value="Cu-oxidase_3"/>
    <property type="match status" value="1"/>
</dbReference>
<dbReference type="NCBIfam" id="TIGR03389">
    <property type="entry name" value="laccase"/>
    <property type="match status" value="1"/>
</dbReference>
<sequence>MYTFSGLFLGLLTILAFIASFSNAETHYHEFVVKETPVKRLCRIHNIITVNDQFPGPTLAVRDGDTLVIKAINIGRYNVTLHWHGIRQMRTPWADGPEYVTQCPIKPGATYTYRFTIENQEGTLWWHAHSRWLRATVYGALIIYPKLGSSYPFPKPKLEFPILLGEWWDRDPIDVLRQATFTGGAPNVSDAYTINGQPGDLYRCSSKETLKFLVDLGDTVLLRVINAALNQQLFFSVANHRLTVVGADAAYDKPFTTSVIMLGPGQTTNVLLTANQTPGRYYIAARAYASARNAPFDNTTTTAILEYKSAKRGVSSRPTLPQLPAYNDTATVTAFTSQLKSLSQTKVPTQIDDSLFFTVGLGFLNCNPGPRCQGPNNTRFAASMNNVSFVLPRRTSLLQAYYQNIPGIFTTDFPPVPPVKFDYTGNVSRALWRPVFSTKLYKLKFGSRVQIVLQDTAIFSTEDHPIHLHGYHFYVVGQGFGNFNPNRDTAKFNLIDPPVRNTIDVPVGGWAVIRFVADNPGVWLMHCHIDSHLTWGLAMSFLVENGVGELQSIEPPPADLPPC</sequence>
<dbReference type="InterPro" id="IPR033138">
    <property type="entry name" value="Cu_oxidase_CS"/>
</dbReference>
<dbReference type="PROSITE" id="PS00080">
    <property type="entry name" value="MULTICOPPER_OXIDASE2"/>
    <property type="match status" value="1"/>
</dbReference>
<keyword evidence="18" id="KW-1185">Reference proteome</keyword>
<dbReference type="InterPro" id="IPR002355">
    <property type="entry name" value="Cu_oxidase_Cu_BS"/>
</dbReference>
<comment type="function">
    <text evidence="13">Lignin degradation and detoxification of lignin-derived products.</text>
</comment>
<evidence type="ECO:0000256" key="7">
    <source>
        <dbReference type="ARBA" id="ARBA00022723"/>
    </source>
</evidence>
<dbReference type="GO" id="GO:0052716">
    <property type="term" value="F:hydroquinone:oxygen oxidoreductase activity"/>
    <property type="evidence" value="ECO:0007669"/>
    <property type="project" value="UniProtKB-EC"/>
</dbReference>
<dbReference type="OrthoDB" id="2121828at2759"/>
<evidence type="ECO:0000256" key="3">
    <source>
        <dbReference type="ARBA" id="ARBA00010609"/>
    </source>
</evidence>
<organism evidence="17 18">
    <name type="scientific">Nyssa sinensis</name>
    <dbReference type="NCBI Taxonomy" id="561372"/>
    <lineage>
        <taxon>Eukaryota</taxon>
        <taxon>Viridiplantae</taxon>
        <taxon>Streptophyta</taxon>
        <taxon>Embryophyta</taxon>
        <taxon>Tracheophyta</taxon>
        <taxon>Spermatophyta</taxon>
        <taxon>Magnoliopsida</taxon>
        <taxon>eudicotyledons</taxon>
        <taxon>Gunneridae</taxon>
        <taxon>Pentapetalae</taxon>
        <taxon>asterids</taxon>
        <taxon>Cornales</taxon>
        <taxon>Nyssaceae</taxon>
        <taxon>Nyssa</taxon>
    </lineage>
</organism>
<dbReference type="InterPro" id="IPR034288">
    <property type="entry name" value="CuRO_1_LCC"/>
</dbReference>
<feature type="domain" description="Plastocyanin-like" evidence="14">
    <location>
        <begin position="160"/>
        <end position="309"/>
    </location>
</feature>
<reference evidence="17 18" key="1">
    <citation type="submission" date="2019-09" db="EMBL/GenBank/DDBJ databases">
        <title>A chromosome-level genome assembly of the Chinese tupelo Nyssa sinensis.</title>
        <authorList>
            <person name="Yang X."/>
            <person name="Kang M."/>
            <person name="Yang Y."/>
            <person name="Xiong H."/>
            <person name="Wang M."/>
            <person name="Zhang Z."/>
            <person name="Wang Z."/>
            <person name="Wu H."/>
            <person name="Ma T."/>
            <person name="Liu J."/>
            <person name="Xi Z."/>
        </authorList>
    </citation>
    <scope>NUCLEOTIDE SEQUENCE [LARGE SCALE GENOMIC DNA]</scope>
    <source>
        <strain evidence="17">J267</strain>
        <tissue evidence="17">Leaf</tissue>
    </source>
</reference>
<dbReference type="Pfam" id="PF00394">
    <property type="entry name" value="Cu-oxidase"/>
    <property type="match status" value="1"/>
</dbReference>
<keyword evidence="9 13" id="KW-0560">Oxidoreductase</keyword>
<keyword evidence="7 13" id="KW-0479">Metal-binding</keyword>
<dbReference type="AlphaFoldDB" id="A0A5J5C3T4"/>
<dbReference type="InterPro" id="IPR008972">
    <property type="entry name" value="Cupredoxin"/>
</dbReference>
<dbReference type="CDD" id="cd13875">
    <property type="entry name" value="CuRO_2_LCC_plant"/>
    <property type="match status" value="1"/>
</dbReference>
<evidence type="ECO:0000256" key="12">
    <source>
        <dbReference type="ARBA" id="ARBA00023185"/>
    </source>
</evidence>
<feature type="chain" id="PRO_5023973431" description="Laccase" evidence="13">
    <location>
        <begin position="25"/>
        <end position="563"/>
    </location>
</feature>
<dbReference type="CDD" id="cd13897">
    <property type="entry name" value="CuRO_3_LCC_plant"/>
    <property type="match status" value="1"/>
</dbReference>
<dbReference type="PANTHER" id="PTHR11709:SF68">
    <property type="entry name" value="LACCASE-13"/>
    <property type="match status" value="1"/>
</dbReference>
<dbReference type="EMBL" id="CM018031">
    <property type="protein sequence ID" value="KAA8549464.1"/>
    <property type="molecule type" value="Genomic_DNA"/>
</dbReference>
<keyword evidence="8 13" id="KW-0677">Repeat</keyword>
<evidence type="ECO:0000256" key="4">
    <source>
        <dbReference type="ARBA" id="ARBA00012297"/>
    </source>
</evidence>
<gene>
    <name evidence="17" type="ORF">F0562_001148</name>
</gene>
<evidence type="ECO:0000256" key="2">
    <source>
        <dbReference type="ARBA" id="ARBA00004271"/>
    </source>
</evidence>
<dbReference type="FunFam" id="2.60.40.420:FF:000062">
    <property type="entry name" value="Laccase"/>
    <property type="match status" value="1"/>
</dbReference>
<evidence type="ECO:0000259" key="15">
    <source>
        <dbReference type="Pfam" id="PF07731"/>
    </source>
</evidence>
<evidence type="ECO:0000256" key="5">
    <source>
        <dbReference type="ARBA" id="ARBA00022523"/>
    </source>
</evidence>
<keyword evidence="5 13" id="KW-0052">Apoplast</keyword>
<proteinExistence type="inferred from homology"/>
<evidence type="ECO:0000256" key="9">
    <source>
        <dbReference type="ARBA" id="ARBA00023002"/>
    </source>
</evidence>
<dbReference type="GO" id="GO:0048046">
    <property type="term" value="C:apoplast"/>
    <property type="evidence" value="ECO:0007669"/>
    <property type="project" value="UniProtKB-SubCell"/>
</dbReference>
<dbReference type="Gene3D" id="2.60.40.420">
    <property type="entry name" value="Cupredoxins - blue copper proteins"/>
    <property type="match status" value="3"/>
</dbReference>
<dbReference type="InterPro" id="IPR034289">
    <property type="entry name" value="CuRO_3_LCC"/>
</dbReference>
<dbReference type="InterPro" id="IPR017761">
    <property type="entry name" value="Laccase"/>
</dbReference>
<comment type="cofactor">
    <cofactor evidence="13">
        <name>Cu cation</name>
        <dbReference type="ChEBI" id="CHEBI:23378"/>
    </cofactor>
    <text evidence="13">Binds 4 Cu cations per monomer.</text>
</comment>
<dbReference type="InterPro" id="IPR001117">
    <property type="entry name" value="Cu-oxidase_2nd"/>
</dbReference>
<evidence type="ECO:0000313" key="17">
    <source>
        <dbReference type="EMBL" id="KAA8549464.1"/>
    </source>
</evidence>
<dbReference type="PROSITE" id="PS00079">
    <property type="entry name" value="MULTICOPPER_OXIDASE1"/>
    <property type="match status" value="1"/>
</dbReference>
<keyword evidence="6 13" id="KW-0964">Secreted</keyword>
<dbReference type="PANTHER" id="PTHR11709">
    <property type="entry name" value="MULTI-COPPER OXIDASE"/>
    <property type="match status" value="1"/>
</dbReference>
<evidence type="ECO:0000259" key="14">
    <source>
        <dbReference type="Pfam" id="PF00394"/>
    </source>
</evidence>
<dbReference type="FunFam" id="2.60.40.420:FF:000049">
    <property type="entry name" value="Laccase"/>
    <property type="match status" value="1"/>
</dbReference>
<comment type="catalytic activity">
    <reaction evidence="1 13">
        <text>4 hydroquinone + O2 = 4 benzosemiquinone + 2 H2O</text>
        <dbReference type="Rhea" id="RHEA:11276"/>
        <dbReference type="ChEBI" id="CHEBI:15377"/>
        <dbReference type="ChEBI" id="CHEBI:15379"/>
        <dbReference type="ChEBI" id="CHEBI:17594"/>
        <dbReference type="ChEBI" id="CHEBI:17977"/>
        <dbReference type="EC" id="1.10.3.2"/>
    </reaction>
</comment>
<evidence type="ECO:0000256" key="10">
    <source>
        <dbReference type="ARBA" id="ARBA00023008"/>
    </source>
</evidence>
<feature type="signal peptide" evidence="13">
    <location>
        <begin position="1"/>
        <end position="24"/>
    </location>
</feature>
<dbReference type="SUPFAM" id="SSF49503">
    <property type="entry name" value="Cupredoxins"/>
    <property type="match status" value="3"/>
</dbReference>
<comment type="subcellular location">
    <subcellularLocation>
        <location evidence="2 13">Secreted</location>
        <location evidence="2 13">Extracellular space</location>
        <location evidence="2 13">Apoplast</location>
    </subcellularLocation>
</comment>
<evidence type="ECO:0000256" key="13">
    <source>
        <dbReference type="RuleBase" id="RU361119"/>
    </source>
</evidence>
<feature type="domain" description="Plastocyanin-like" evidence="15">
    <location>
        <begin position="412"/>
        <end position="545"/>
    </location>
</feature>
<name>A0A5J5C3T4_9ASTE</name>
<keyword evidence="12 13" id="KW-0439">Lignin degradation</keyword>
<evidence type="ECO:0000256" key="1">
    <source>
        <dbReference type="ARBA" id="ARBA00000349"/>
    </source>
</evidence>
<dbReference type="EC" id="1.10.3.2" evidence="4 13"/>
<dbReference type="GO" id="GO:0005507">
    <property type="term" value="F:copper ion binding"/>
    <property type="evidence" value="ECO:0007669"/>
    <property type="project" value="InterPro"/>
</dbReference>